<name>A0A518AUB2_9BACT</name>
<protein>
    <recommendedName>
        <fullName evidence="4">Tetratricopeptide repeat protein</fullName>
    </recommendedName>
</protein>
<evidence type="ECO:0000256" key="1">
    <source>
        <dbReference type="SAM" id="MobiDB-lite"/>
    </source>
</evidence>
<proteinExistence type="predicted"/>
<evidence type="ECO:0000313" key="2">
    <source>
        <dbReference type="EMBL" id="QDU58319.1"/>
    </source>
</evidence>
<reference evidence="2 3" key="1">
    <citation type="submission" date="2019-02" db="EMBL/GenBank/DDBJ databases">
        <title>Deep-cultivation of Planctomycetes and their phenomic and genomic characterization uncovers novel biology.</title>
        <authorList>
            <person name="Wiegand S."/>
            <person name="Jogler M."/>
            <person name="Boedeker C."/>
            <person name="Pinto D."/>
            <person name="Vollmers J."/>
            <person name="Rivas-Marin E."/>
            <person name="Kohn T."/>
            <person name="Peeters S.H."/>
            <person name="Heuer A."/>
            <person name="Rast P."/>
            <person name="Oberbeckmann S."/>
            <person name="Bunk B."/>
            <person name="Jeske O."/>
            <person name="Meyerdierks A."/>
            <person name="Storesund J.E."/>
            <person name="Kallscheuer N."/>
            <person name="Luecker S."/>
            <person name="Lage O.M."/>
            <person name="Pohl T."/>
            <person name="Merkel B.J."/>
            <person name="Hornburger P."/>
            <person name="Mueller R.-W."/>
            <person name="Bruemmer F."/>
            <person name="Labrenz M."/>
            <person name="Spormann A.M."/>
            <person name="Op den Camp H."/>
            <person name="Overmann J."/>
            <person name="Amann R."/>
            <person name="Jetten M.S.M."/>
            <person name="Mascher T."/>
            <person name="Medema M.H."/>
            <person name="Devos D.P."/>
            <person name="Kaster A.-K."/>
            <person name="Ovreas L."/>
            <person name="Rohde M."/>
            <person name="Galperin M.Y."/>
            <person name="Jogler C."/>
        </authorList>
    </citation>
    <scope>NUCLEOTIDE SEQUENCE [LARGE SCALE GENOMIC DNA]</scope>
    <source>
        <strain evidence="2 3">Pan181</strain>
    </source>
</reference>
<evidence type="ECO:0000313" key="3">
    <source>
        <dbReference type="Proteomes" id="UP000315750"/>
    </source>
</evidence>
<gene>
    <name evidence="2" type="ORF">Pan181_45520</name>
</gene>
<feature type="region of interest" description="Disordered" evidence="1">
    <location>
        <begin position="1"/>
        <end position="25"/>
    </location>
</feature>
<dbReference type="Proteomes" id="UP000315750">
    <property type="component" value="Chromosome"/>
</dbReference>
<dbReference type="EMBL" id="CP036278">
    <property type="protein sequence ID" value="QDU58319.1"/>
    <property type="molecule type" value="Genomic_DNA"/>
</dbReference>
<sequence length="187" mass="20639">MAKKRPSQSRGKKKPGTPSSSSVSLAQLAGGKGWALKHPRCARDRAEDIDEVRFMLEQGEWEVAQDELRWLLSGCSDCLDAHLLLGEMAVEYQNDVPLARGHFGYAYQLGYKAWRRAGEPVPVPASQLANQGFFAAGRGAAWCLEKLGKGVMADEIVSTLLKMDPTDPLECRKMLDDMRGSDMLPML</sequence>
<dbReference type="KEGG" id="amuc:Pan181_45520"/>
<dbReference type="AlphaFoldDB" id="A0A518AUB2"/>
<keyword evidence="3" id="KW-1185">Reference proteome</keyword>
<dbReference type="RefSeq" id="WP_145250097.1">
    <property type="nucleotide sequence ID" value="NZ_CP036278.1"/>
</dbReference>
<organism evidence="2 3">
    <name type="scientific">Aeoliella mucimassa</name>
    <dbReference type="NCBI Taxonomy" id="2527972"/>
    <lineage>
        <taxon>Bacteria</taxon>
        <taxon>Pseudomonadati</taxon>
        <taxon>Planctomycetota</taxon>
        <taxon>Planctomycetia</taxon>
        <taxon>Pirellulales</taxon>
        <taxon>Lacipirellulaceae</taxon>
        <taxon>Aeoliella</taxon>
    </lineage>
</organism>
<feature type="compositionally biased region" description="Basic residues" evidence="1">
    <location>
        <begin position="1"/>
        <end position="15"/>
    </location>
</feature>
<dbReference type="OrthoDB" id="268452at2"/>
<accession>A0A518AUB2</accession>
<evidence type="ECO:0008006" key="4">
    <source>
        <dbReference type="Google" id="ProtNLM"/>
    </source>
</evidence>